<feature type="compositionally biased region" description="Basic residues" evidence="1">
    <location>
        <begin position="296"/>
        <end position="312"/>
    </location>
</feature>
<feature type="compositionally biased region" description="Basic and acidic residues" evidence="1">
    <location>
        <begin position="214"/>
        <end position="224"/>
    </location>
</feature>
<feature type="compositionally biased region" description="Acidic residues" evidence="1">
    <location>
        <begin position="329"/>
        <end position="350"/>
    </location>
</feature>
<proteinExistence type="predicted"/>
<feature type="region of interest" description="Disordered" evidence="1">
    <location>
        <begin position="103"/>
        <end position="127"/>
    </location>
</feature>
<feature type="compositionally biased region" description="Polar residues" evidence="1">
    <location>
        <begin position="795"/>
        <end position="805"/>
    </location>
</feature>
<name>A0ABM3LLL7_BICAN</name>
<accession>A0ABM3LLL7</accession>
<feature type="compositionally biased region" description="Acidic residues" evidence="1">
    <location>
        <begin position="431"/>
        <end position="448"/>
    </location>
</feature>
<organism evidence="2 3">
    <name type="scientific">Bicyclus anynana</name>
    <name type="common">Squinting bush brown butterfly</name>
    <dbReference type="NCBI Taxonomy" id="110368"/>
    <lineage>
        <taxon>Eukaryota</taxon>
        <taxon>Metazoa</taxon>
        <taxon>Ecdysozoa</taxon>
        <taxon>Arthropoda</taxon>
        <taxon>Hexapoda</taxon>
        <taxon>Insecta</taxon>
        <taxon>Pterygota</taxon>
        <taxon>Neoptera</taxon>
        <taxon>Endopterygota</taxon>
        <taxon>Lepidoptera</taxon>
        <taxon>Glossata</taxon>
        <taxon>Ditrysia</taxon>
        <taxon>Papilionoidea</taxon>
        <taxon>Nymphalidae</taxon>
        <taxon>Satyrinae</taxon>
        <taxon>Satyrini</taxon>
        <taxon>Mycalesina</taxon>
        <taxon>Bicyclus</taxon>
    </lineage>
</organism>
<feature type="compositionally biased region" description="Basic and acidic residues" evidence="1">
    <location>
        <begin position="968"/>
        <end position="985"/>
    </location>
</feature>
<feature type="compositionally biased region" description="Basic residues" evidence="1">
    <location>
        <begin position="103"/>
        <end position="113"/>
    </location>
</feature>
<feature type="compositionally biased region" description="Basic and acidic residues" evidence="1">
    <location>
        <begin position="313"/>
        <end position="322"/>
    </location>
</feature>
<feature type="compositionally biased region" description="Basic and acidic residues" evidence="1">
    <location>
        <begin position="644"/>
        <end position="655"/>
    </location>
</feature>
<feature type="compositionally biased region" description="Basic and acidic residues" evidence="1">
    <location>
        <begin position="171"/>
        <end position="187"/>
    </location>
</feature>
<feature type="region of interest" description="Disordered" evidence="1">
    <location>
        <begin position="968"/>
        <end position="993"/>
    </location>
</feature>
<feature type="compositionally biased region" description="Basic and acidic residues" evidence="1">
    <location>
        <begin position="410"/>
        <end position="419"/>
    </location>
</feature>
<feature type="compositionally biased region" description="Basic and acidic residues" evidence="1">
    <location>
        <begin position="669"/>
        <end position="686"/>
    </location>
</feature>
<feature type="compositionally biased region" description="Basic residues" evidence="1">
    <location>
        <begin position="774"/>
        <end position="794"/>
    </location>
</feature>
<sequence length="1033" mass="120882">MTDAYNFNGTATHNNQTDRICNNMNGTCASNKTSNADSLDNLNNFTVSSNSTVKDLLCSYRENNTHCTNEAFDQSKSIFKQIEVNTTSKTDYKKSDELKGHFKNSLKRKRRSFNRNNDDDGDDDDKTVIPRVYDVIKDQNIERDELNLPKFSPSDIIKSSDLPDFKVPASHKSDKPDHNQFQRKEQRYPSPINNDQYFARGRSTNKQNKSYQQNKREFNPTTQKERYYDKINNEHYLPKTREITEESAEINVRQNPNIENSSYEDERGDISDNNNNKNEREHHNKVPTNILPRGNLRYHKEKKNKYHISKAKKINDESKENNNKNNASFEEDDEDDDDDVQDERFEDDDTATNKPKSTQGRKEEYNEDIIKQKGKDNFSYEEDEEPDTDFIRNKNIHGHKLLPNNSLHGNNEKYNDNHKNPSHTSKKPDEYNDEYDETEDDYKDDVDEKEPLKEFKSGSSFQTHKPSDDAILERHNQEYNDKRNKHFATVLKKEDDNNDDNYDDDDEDDDEDSIEHSKNNSKIDSHKQPPHNISPKQNELYNNKNENNKYYSPEHKNLDESNERQDTYNNHYQNKENVDQPIENDSGIHENKQISNKIQRQHELYNVDKNKYPVLNSKNRDDQSDENYETQGKSKESEYEEDIKDFPKKYSKNEELPTNTAAVPLHSYKTADFRKERKEHESKENEETYAPVKISHQNYEADSLIQPTVRPKINKKLKNKTANNRKPKVNKQVLNRGVAKSVIESNNENSSEESNENSNEKLTGNLNSIVPSHGNHRRINPNKTIRKPKVKKQFQTKPLNQADSNASKKDSLTNSESEGTLDILSPKTNKYDEHLKIKFDDINIKLPEIKLPQNILSYAQEVPDTNNDKVKNNYYNQQNHDLAQYKQNPNPQGETGNSYRHYDPTATTVYSQQPKAKGDKPAEEYDFFASYINKPNEEIKTDEDTSNSDIEDGEDLYERFVRERFGRKDSFKERTEKLQEKKAQENKSTTKNKELFDNIQKAIKKAEEVQQEAEKSKDPKANYLWTLEYGEKV</sequence>
<feature type="compositionally biased region" description="Polar residues" evidence="1">
    <location>
        <begin position="761"/>
        <end position="770"/>
    </location>
</feature>
<feature type="compositionally biased region" description="Acidic residues" evidence="1">
    <location>
        <begin position="379"/>
        <end position="388"/>
    </location>
</feature>
<feature type="region of interest" description="Disordered" evidence="1">
    <location>
        <begin position="150"/>
        <end position="224"/>
    </location>
</feature>
<feature type="compositionally biased region" description="Basic and acidic residues" evidence="1">
    <location>
        <begin position="600"/>
        <end position="611"/>
    </location>
</feature>
<dbReference type="RefSeq" id="XP_052739966.1">
    <property type="nucleotide sequence ID" value="XM_052884006.1"/>
</dbReference>
<feature type="compositionally biased region" description="Polar residues" evidence="1">
    <location>
        <begin position="191"/>
        <end position="213"/>
    </location>
</feature>
<evidence type="ECO:0000256" key="1">
    <source>
        <dbReference type="SAM" id="MobiDB-lite"/>
    </source>
</evidence>
<feature type="compositionally biased region" description="Basic residues" evidence="1">
    <location>
        <begin position="712"/>
        <end position="729"/>
    </location>
</feature>
<dbReference type="GeneID" id="112057792"/>
<protein>
    <submittedName>
        <fullName evidence="3">Uncharacterized protein DDB_G0283697-like</fullName>
    </submittedName>
</protein>
<feature type="compositionally biased region" description="Polar residues" evidence="1">
    <location>
        <begin position="252"/>
        <end position="261"/>
    </location>
</feature>
<gene>
    <name evidence="3" type="primary">LOC112057792</name>
</gene>
<feature type="compositionally biased region" description="Basic and acidic residues" evidence="1">
    <location>
        <begin position="514"/>
        <end position="527"/>
    </location>
</feature>
<feature type="compositionally biased region" description="Acidic residues" evidence="1">
    <location>
        <begin position="496"/>
        <end position="513"/>
    </location>
</feature>
<keyword evidence="2" id="KW-1185">Reference proteome</keyword>
<evidence type="ECO:0000313" key="3">
    <source>
        <dbReference type="RefSeq" id="XP_052739966.1"/>
    </source>
</evidence>
<feature type="compositionally biased region" description="Low complexity" evidence="1">
    <location>
        <begin position="538"/>
        <end position="551"/>
    </location>
</feature>
<feature type="compositionally biased region" description="Basic and acidic residues" evidence="1">
    <location>
        <begin position="360"/>
        <end position="378"/>
    </location>
</feature>
<reference evidence="3" key="1">
    <citation type="submission" date="2025-08" db="UniProtKB">
        <authorList>
            <consortium name="RefSeq"/>
        </authorList>
    </citation>
    <scope>IDENTIFICATION</scope>
</reference>
<dbReference type="Proteomes" id="UP001652582">
    <property type="component" value="Chromosome 10"/>
</dbReference>
<feature type="region of interest" description="Disordered" evidence="1">
    <location>
        <begin position="245"/>
        <end position="825"/>
    </location>
</feature>
<evidence type="ECO:0000313" key="2">
    <source>
        <dbReference type="Proteomes" id="UP001652582"/>
    </source>
</evidence>
<feature type="compositionally biased region" description="Basic and acidic residues" evidence="1">
    <location>
        <begin position="552"/>
        <end position="566"/>
    </location>
</feature>
<feature type="compositionally biased region" description="Basic and acidic residues" evidence="1">
    <location>
        <begin position="465"/>
        <end position="482"/>
    </location>
</feature>